<dbReference type="EMBL" id="CP001145">
    <property type="protein sequence ID" value="ACI16797.1"/>
    <property type="molecule type" value="Genomic_DNA"/>
</dbReference>
<dbReference type="AlphaFoldDB" id="B5Y965"/>
<dbReference type="STRING" id="309798.COPRO5265_0990"/>
<dbReference type="Proteomes" id="UP000001732">
    <property type="component" value="Chromosome"/>
</dbReference>
<dbReference type="OrthoDB" id="1683515at2"/>
<dbReference type="InterPro" id="IPR008991">
    <property type="entry name" value="Translation_prot_SH3-like_sf"/>
</dbReference>
<dbReference type="CDD" id="cd06088">
    <property type="entry name" value="KOW_RPL14"/>
    <property type="match status" value="1"/>
</dbReference>
<dbReference type="HOGENOM" id="CLU_168121_2_1_9"/>
<dbReference type="KEGG" id="cpo:COPRO5265_0990"/>
<accession>B5Y965</accession>
<keyword evidence="4" id="KW-1185">Reference proteome</keyword>
<dbReference type="GO" id="GO:1990904">
    <property type="term" value="C:ribonucleoprotein complex"/>
    <property type="evidence" value="ECO:0007669"/>
    <property type="project" value="UniProtKB-KW"/>
</dbReference>
<dbReference type="eggNOG" id="ENOG50340NZ">
    <property type="taxonomic scope" value="Bacteria"/>
</dbReference>
<protein>
    <recommendedName>
        <fullName evidence="5">RNA-binding protein</fullName>
    </recommendedName>
</protein>
<dbReference type="SUPFAM" id="SSF50104">
    <property type="entry name" value="Translation proteins SH3-like domain"/>
    <property type="match status" value="1"/>
</dbReference>
<evidence type="ECO:0000313" key="4">
    <source>
        <dbReference type="Proteomes" id="UP000001732"/>
    </source>
</evidence>
<evidence type="ECO:0000256" key="2">
    <source>
        <dbReference type="ARBA" id="ARBA00023274"/>
    </source>
</evidence>
<reference evidence="4" key="1">
    <citation type="submission" date="2008-08" db="EMBL/GenBank/DDBJ databases">
        <title>The complete genome sequence of Coprothermobacter proteolyticus strain ATCC 5245 / DSM 5265 / BT.</title>
        <authorList>
            <person name="Dodson R.J."/>
            <person name="Durkin A.S."/>
            <person name="Wu M."/>
            <person name="Eisen J."/>
            <person name="Sutton G."/>
        </authorList>
    </citation>
    <scope>NUCLEOTIDE SEQUENCE [LARGE SCALE GENOMIC DNA]</scope>
    <source>
        <strain evidence="4">ATCC 35245 / DSM 5265 / OCM 4 / BT</strain>
    </source>
</reference>
<dbReference type="GO" id="GO:0005840">
    <property type="term" value="C:ribosome"/>
    <property type="evidence" value="ECO:0007669"/>
    <property type="project" value="UniProtKB-KW"/>
</dbReference>
<name>B5Y965_COPPD</name>
<evidence type="ECO:0000313" key="3">
    <source>
        <dbReference type="EMBL" id="ACI16797.1"/>
    </source>
</evidence>
<evidence type="ECO:0000256" key="1">
    <source>
        <dbReference type="ARBA" id="ARBA00022980"/>
    </source>
</evidence>
<evidence type="ECO:0008006" key="5">
    <source>
        <dbReference type="Google" id="ProtNLM"/>
    </source>
</evidence>
<keyword evidence="2" id="KW-0687">Ribonucleoprotein</keyword>
<dbReference type="InterPro" id="IPR041985">
    <property type="entry name" value="Ribosomal_eL14_KOW"/>
</dbReference>
<proteinExistence type="predicted"/>
<dbReference type="RefSeq" id="WP_012543449.1">
    <property type="nucleotide sequence ID" value="NC_011295.1"/>
</dbReference>
<organism evidence="3 4">
    <name type="scientific">Coprothermobacter proteolyticus (strain ATCC 35245 / DSM 5265 / OCM 4 / BT)</name>
    <dbReference type="NCBI Taxonomy" id="309798"/>
    <lineage>
        <taxon>Bacteria</taxon>
        <taxon>Pseudomonadati</taxon>
        <taxon>Coprothermobacterota</taxon>
        <taxon>Coprothermobacteria</taxon>
        <taxon>Coprothermobacterales</taxon>
        <taxon>Coprothermobacteraceae</taxon>
        <taxon>Coprothermobacter</taxon>
    </lineage>
</organism>
<gene>
    <name evidence="3" type="ordered locus">COPRO5265_0990</name>
</gene>
<sequence>MCRSNTDSITRNISVGDVVKSVSGRTKGRFFVVVAENDRYVFLSDGENWPIGKSKKKNRKHVEGVGLKVERISDEEIRRFLRDLSRGGND</sequence>
<reference evidence="3 4" key="2">
    <citation type="journal article" date="2014" name="Genome Announc.">
        <title>Complete Genome Sequence of Coprothermobacter proteolyticus DSM 5265.</title>
        <authorList>
            <person name="Alexiev A."/>
            <person name="Coil D.A."/>
            <person name="Badger J.H."/>
            <person name="Enticknap J."/>
            <person name="Ward N."/>
            <person name="Robb F.T."/>
            <person name="Eisen J.A."/>
        </authorList>
    </citation>
    <scope>NUCLEOTIDE SEQUENCE [LARGE SCALE GENOMIC DNA]</scope>
    <source>
        <strain evidence="4">ATCC 35245 / DSM 5265 / OCM 4 / BT</strain>
    </source>
</reference>
<keyword evidence="1" id="KW-0689">Ribosomal protein</keyword>